<accession>A0A0H2ZUU6</accession>
<dbReference type="KEGG" id="mav:MAV_5059"/>
<organism evidence="3 4">
    <name type="scientific">Mycobacterium avium (strain 104)</name>
    <dbReference type="NCBI Taxonomy" id="243243"/>
    <lineage>
        <taxon>Bacteria</taxon>
        <taxon>Bacillati</taxon>
        <taxon>Actinomycetota</taxon>
        <taxon>Actinomycetes</taxon>
        <taxon>Mycobacteriales</taxon>
        <taxon>Mycobacteriaceae</taxon>
        <taxon>Mycobacterium</taxon>
        <taxon>Mycobacterium avium complex (MAC)</taxon>
    </lineage>
</organism>
<keyword evidence="3" id="KW-0670">Pyruvate</keyword>
<dbReference type="AlphaFoldDB" id="A0A0H2ZUU6"/>
<dbReference type="InterPro" id="IPR002192">
    <property type="entry name" value="PPDK_AMP/ATP-bd"/>
</dbReference>
<reference evidence="3 4" key="1">
    <citation type="submission" date="2006-10" db="EMBL/GenBank/DDBJ databases">
        <authorList>
            <person name="Fleischmann R.D."/>
            <person name="Dodson R.J."/>
            <person name="Haft D.H."/>
            <person name="Merkel J.S."/>
            <person name="Nelson W.C."/>
            <person name="Fraser C.M."/>
        </authorList>
    </citation>
    <scope>NUCLEOTIDE SEQUENCE [LARGE SCALE GENOMIC DNA]</scope>
    <source>
        <strain evidence="3 4">104</strain>
    </source>
</reference>
<dbReference type="InterPro" id="IPR013815">
    <property type="entry name" value="ATP_grasp_subdomain_1"/>
</dbReference>
<evidence type="ECO:0000259" key="1">
    <source>
        <dbReference type="Pfam" id="PF00391"/>
    </source>
</evidence>
<dbReference type="SUPFAM" id="SSF56059">
    <property type="entry name" value="Glutathione synthetase ATP-binding domain-like"/>
    <property type="match status" value="1"/>
</dbReference>
<dbReference type="GO" id="GO:0050242">
    <property type="term" value="F:pyruvate, phosphate dikinase activity"/>
    <property type="evidence" value="ECO:0007669"/>
    <property type="project" value="UniProtKB-EC"/>
</dbReference>
<dbReference type="RefSeq" id="WP_011726421.1">
    <property type="nucleotide sequence ID" value="NC_008595.1"/>
</dbReference>
<dbReference type="Gene3D" id="1.10.189.10">
    <property type="entry name" value="Pyruvate Phosphate Dikinase, domain 2"/>
    <property type="match status" value="1"/>
</dbReference>
<keyword evidence="3" id="KW-0808">Transferase</keyword>
<dbReference type="Proteomes" id="UP000001574">
    <property type="component" value="Chromosome"/>
</dbReference>
<protein>
    <submittedName>
        <fullName evidence="3">Pyruvate, phosphate dikinase</fullName>
        <ecNumber evidence="3">2.7.9.1</ecNumber>
    </submittedName>
</protein>
<dbReference type="Pfam" id="PF01326">
    <property type="entry name" value="PPDK_N"/>
    <property type="match status" value="2"/>
</dbReference>
<feature type="domain" description="PEP-utilising enzyme mobile" evidence="1">
    <location>
        <begin position="383"/>
        <end position="450"/>
    </location>
</feature>
<evidence type="ECO:0000313" key="4">
    <source>
        <dbReference type="Proteomes" id="UP000001574"/>
    </source>
</evidence>
<dbReference type="PANTHER" id="PTHR22931:SF9">
    <property type="entry name" value="PYRUVATE, PHOSPHATE DIKINASE 1, CHLOROPLASTIC"/>
    <property type="match status" value="1"/>
</dbReference>
<dbReference type="Gene3D" id="3.50.30.10">
    <property type="entry name" value="Phosphohistidine domain"/>
    <property type="match status" value="1"/>
</dbReference>
<dbReference type="EMBL" id="CP000479">
    <property type="protein sequence ID" value="ABK66142.1"/>
    <property type="molecule type" value="Genomic_DNA"/>
</dbReference>
<proteinExistence type="predicted"/>
<dbReference type="InterPro" id="IPR036637">
    <property type="entry name" value="Phosphohistidine_dom_sf"/>
</dbReference>
<dbReference type="Gene3D" id="3.30.1490.20">
    <property type="entry name" value="ATP-grasp fold, A domain"/>
    <property type="match status" value="1"/>
</dbReference>
<dbReference type="EC" id="2.7.9.1" evidence="3"/>
<feature type="domain" description="Pyruvate phosphate dikinase AMP/ATP-binding" evidence="2">
    <location>
        <begin position="264"/>
        <end position="305"/>
    </location>
</feature>
<feature type="domain" description="Pyruvate phosphate dikinase AMP/ATP-binding" evidence="2">
    <location>
        <begin position="64"/>
        <end position="244"/>
    </location>
</feature>
<dbReference type="Gene3D" id="3.30.470.20">
    <property type="entry name" value="ATP-grasp fold, B domain"/>
    <property type="match status" value="1"/>
</dbReference>
<dbReference type="NCBIfam" id="NF004531">
    <property type="entry name" value="PRK05878.1"/>
    <property type="match status" value="1"/>
</dbReference>
<evidence type="ECO:0000313" key="3">
    <source>
        <dbReference type="EMBL" id="ABK66142.1"/>
    </source>
</evidence>
<dbReference type="GO" id="GO:0005524">
    <property type="term" value="F:ATP binding"/>
    <property type="evidence" value="ECO:0007669"/>
    <property type="project" value="InterPro"/>
</dbReference>
<dbReference type="SUPFAM" id="SSF52009">
    <property type="entry name" value="Phosphohistidine domain"/>
    <property type="match status" value="1"/>
</dbReference>
<sequence length="504" mass="54181">MSAPTDQATERVQALVGDGQLTRAQAGGKAWSIQHMLSLNIPVPPGFVLTTDVCREYHDRGRVLPAGVTRDIARAMENLESRSGRRFGHVDHPLLVSVRSGAAISMPGMMDTILNLGMNSSIEEALAAETGDARYAADTRHRFTEQFTRVVGVEPPENHWEQLDLAIRAVLESWNSKRALAYRRSHGIPDDGGTAVTVQAMVFGNLDDRSGTGVLFSRDPLSGAAQPYGEWLPRGQGEDVVSGRKDALHLDHLAATMPSVHRDLLAAAATLERHGRDMQDIEFTVQSGKLWLLQSRAAKRSPQAALRCAVQLQREGVISTKEALDRLTAEHVRALQRPTLDPAAVAASPPVASGKPASPGIATGLVVIDADEAEDLADKGRAVILARPTTDPDDVAAMSASVAVVTELGGSTSHAAVVCREMAVPCVVGCGMDSVTALAGRVVTVDADTGTVHLGELPVRPLLEADDEDLRTIERWLRDDLENYDPSYDVVALIERRQQRGATR</sequence>
<dbReference type="HOGENOM" id="CLU_015345_2_0_11"/>
<dbReference type="Pfam" id="PF00391">
    <property type="entry name" value="PEP-utilizers"/>
    <property type="match status" value="1"/>
</dbReference>
<dbReference type="InterPro" id="IPR008279">
    <property type="entry name" value="PEP-util_enz_mobile_dom"/>
</dbReference>
<evidence type="ECO:0000259" key="2">
    <source>
        <dbReference type="Pfam" id="PF01326"/>
    </source>
</evidence>
<gene>
    <name evidence="3" type="ordered locus">MAV_5059</name>
</gene>
<dbReference type="PANTHER" id="PTHR22931">
    <property type="entry name" value="PHOSPHOENOLPYRUVATE DIKINASE-RELATED"/>
    <property type="match status" value="1"/>
</dbReference>
<keyword evidence="3" id="KW-0418">Kinase</keyword>
<name>A0A0H2ZUU6_MYCA1</name>
<dbReference type="GO" id="GO:0016301">
    <property type="term" value="F:kinase activity"/>
    <property type="evidence" value="ECO:0007669"/>
    <property type="project" value="UniProtKB-KW"/>
</dbReference>
<dbReference type="InterPro" id="IPR010121">
    <property type="entry name" value="Pyruvate_phosphate_dikinase"/>
</dbReference>